<dbReference type="KEGG" id="hwa:HQ_3363A"/>
<comment type="catalytic activity">
    <reaction evidence="7">
        <text>ATP + H2O = ADP + phosphate + H(+)</text>
        <dbReference type="Rhea" id="RHEA:13065"/>
        <dbReference type="ChEBI" id="CHEBI:15377"/>
        <dbReference type="ChEBI" id="CHEBI:15378"/>
        <dbReference type="ChEBI" id="CHEBI:30616"/>
        <dbReference type="ChEBI" id="CHEBI:43474"/>
        <dbReference type="ChEBI" id="CHEBI:456216"/>
    </reaction>
</comment>
<dbReference type="HOGENOM" id="CLU_079096_0_1_2"/>
<comment type="subunit">
    <text evidence="7">Interacts with uS11. Not a structural component of 40S pre-ribosomes, but transiently interacts with them by binding to uS11.</text>
</comment>
<evidence type="ECO:0000256" key="7">
    <source>
        <dbReference type="HAMAP-Rule" id="MF_00039"/>
    </source>
</evidence>
<dbReference type="Gene3D" id="3.40.50.300">
    <property type="entry name" value="P-loop containing nucleotide triphosphate hydrolases"/>
    <property type="match status" value="1"/>
</dbReference>
<organism evidence="9 10">
    <name type="scientific">Haloquadratum walsbyi (strain DSM 16790 / HBSQ001)</name>
    <dbReference type="NCBI Taxonomy" id="362976"/>
    <lineage>
        <taxon>Archaea</taxon>
        <taxon>Methanobacteriati</taxon>
        <taxon>Methanobacteriota</taxon>
        <taxon>Stenosarchaea group</taxon>
        <taxon>Halobacteria</taxon>
        <taxon>Halobacteriales</taxon>
        <taxon>Haloferacaceae</taxon>
        <taxon>Haloquadratum</taxon>
    </lineage>
</organism>
<sequence length="170" mass="18978">MTQSRLAVTGTPGTGKTTATEHADTSVTHLNDIIHESEAEFTTTRDEERDSLVVDLEAVSTWLGDWDGIIESHLAHYFDVDGVVVLRCHPEELECRLREYNESAASIKENLESEALDLILSEAVHHHGKEHVWEIDTTNRSPDEVADEIMAIYNGDRSPRVGIIDFTPAL</sequence>
<dbReference type="eggNOG" id="arCOG01038">
    <property type="taxonomic scope" value="Archaea"/>
</dbReference>
<comment type="similarity">
    <text evidence="7">Belongs to the adenylate kinase family. AK6 subfamily.</text>
</comment>
<evidence type="ECO:0000256" key="3">
    <source>
        <dbReference type="ARBA" id="ARBA00022679"/>
    </source>
</evidence>
<comment type="catalytic activity">
    <reaction evidence="7">
        <text>AMP + ATP = 2 ADP</text>
        <dbReference type="Rhea" id="RHEA:12973"/>
        <dbReference type="ChEBI" id="CHEBI:30616"/>
        <dbReference type="ChEBI" id="CHEBI:456215"/>
        <dbReference type="ChEBI" id="CHEBI:456216"/>
        <dbReference type="EC" id="2.7.4.3"/>
    </reaction>
</comment>
<evidence type="ECO:0000256" key="1">
    <source>
        <dbReference type="ARBA" id="ARBA00022517"/>
    </source>
</evidence>
<evidence type="ECO:0000256" key="2">
    <source>
        <dbReference type="ARBA" id="ARBA00022552"/>
    </source>
</evidence>
<dbReference type="STRING" id="362976.HQ_3363A"/>
<reference evidence="9 10" key="1">
    <citation type="journal article" date="2006" name="BMC Genomics">
        <title>The genome of the square archaeon Haloquadratum walsbyi: life at the limits of water activity.</title>
        <authorList>
            <person name="Bolhuis H.H."/>
            <person name="Palm P.P."/>
            <person name="Wende A.W."/>
            <person name="Falb M.M."/>
            <person name="Rampp M.M."/>
            <person name="Rodriguez-Valera F.F."/>
            <person name="Pfeiffer F.F."/>
            <person name="Oesterhelt D.D."/>
        </authorList>
    </citation>
    <scope>NUCLEOTIDE SEQUENCE [LARGE SCALE GENOMIC DNA]</scope>
    <source>
        <strain evidence="10">DSM 16790 / HBSQ001</strain>
    </source>
</reference>
<feature type="region of interest" description="LID" evidence="7">
    <location>
        <begin position="99"/>
        <end position="109"/>
    </location>
</feature>
<proteinExistence type="inferred from homology"/>
<keyword evidence="5 7" id="KW-0418">Kinase</keyword>
<dbReference type="GO" id="GO:0004017">
    <property type="term" value="F:AMP kinase activity"/>
    <property type="evidence" value="ECO:0007669"/>
    <property type="project" value="UniProtKB-UniRule"/>
</dbReference>
<dbReference type="RefSeq" id="WP_011572558.1">
    <property type="nucleotide sequence ID" value="NC_008212.1"/>
</dbReference>
<dbReference type="Proteomes" id="UP000001975">
    <property type="component" value="Chromosome"/>
</dbReference>
<gene>
    <name evidence="9" type="primary">adk2</name>
    <name evidence="9" type="ordered locus">HQ_3363A</name>
</gene>
<keyword evidence="6 7" id="KW-0067">ATP-binding</keyword>
<evidence type="ECO:0000256" key="8">
    <source>
        <dbReference type="SAM" id="MobiDB-lite"/>
    </source>
</evidence>
<dbReference type="PANTHER" id="PTHR12595">
    <property type="entry name" value="POS9-ACTIVATING FACTOR FAP7-RELATED"/>
    <property type="match status" value="1"/>
</dbReference>
<feature type="binding site" evidence="7">
    <location>
        <position position="15"/>
    </location>
    <ligand>
        <name>ATP</name>
        <dbReference type="ChEBI" id="CHEBI:30616"/>
    </ligand>
</feature>
<name>Q18F04_HALWD</name>
<dbReference type="InterPro" id="IPR027417">
    <property type="entry name" value="P-loop_NTPase"/>
</dbReference>
<feature type="binding site" evidence="7">
    <location>
        <position position="13"/>
    </location>
    <ligand>
        <name>ATP</name>
        <dbReference type="ChEBI" id="CHEBI:30616"/>
    </ligand>
</feature>
<keyword evidence="1 7" id="KW-0690">Ribosome biogenesis</keyword>
<dbReference type="AlphaFoldDB" id="Q18F04"/>
<evidence type="ECO:0000256" key="4">
    <source>
        <dbReference type="ARBA" id="ARBA00022741"/>
    </source>
</evidence>
<keyword evidence="3 7" id="KW-0808">Transferase</keyword>
<dbReference type="HAMAP" id="MF_00039">
    <property type="entry name" value="Adenylate_kinase_AK6"/>
    <property type="match status" value="1"/>
</dbReference>
<feature type="region of interest" description="Disordered" evidence="8">
    <location>
        <begin position="1"/>
        <end position="23"/>
    </location>
</feature>
<dbReference type="EMBL" id="AM180088">
    <property type="protein sequence ID" value="CAJ53460.1"/>
    <property type="molecule type" value="Genomic_DNA"/>
</dbReference>
<dbReference type="GO" id="GO:0005524">
    <property type="term" value="F:ATP binding"/>
    <property type="evidence" value="ECO:0007669"/>
    <property type="project" value="UniProtKB-UniRule"/>
</dbReference>
<keyword evidence="10" id="KW-1185">Reference proteome</keyword>
<feature type="binding site" evidence="7">
    <location>
        <position position="17"/>
    </location>
    <ligand>
        <name>ATP</name>
        <dbReference type="ChEBI" id="CHEBI:30616"/>
    </ligand>
</feature>
<evidence type="ECO:0000256" key="6">
    <source>
        <dbReference type="ARBA" id="ARBA00022840"/>
    </source>
</evidence>
<dbReference type="InterPro" id="IPR020618">
    <property type="entry name" value="Adenyl_kinase_AK6"/>
</dbReference>
<dbReference type="GO" id="GO:0016887">
    <property type="term" value="F:ATP hydrolysis activity"/>
    <property type="evidence" value="ECO:0007669"/>
    <property type="project" value="InterPro"/>
</dbReference>
<dbReference type="SUPFAM" id="SSF52540">
    <property type="entry name" value="P-loop containing nucleoside triphosphate hydrolases"/>
    <property type="match status" value="1"/>
</dbReference>
<protein>
    <recommendedName>
        <fullName evidence="7">Putative adenylate kinase</fullName>
        <shortName evidence="7">AK</shortName>
        <ecNumber evidence="7">2.7.4.3</ecNumber>
    </recommendedName>
    <alternativeName>
        <fullName evidence="7">ATP-AMP transphosphorylase</fullName>
    </alternativeName>
</protein>
<keyword evidence="4 7" id="KW-0547">Nucleotide-binding</keyword>
<evidence type="ECO:0000313" key="10">
    <source>
        <dbReference type="Proteomes" id="UP000001975"/>
    </source>
</evidence>
<comment type="caution">
    <text evidence="7">Lacks conserved residue(s) required for the propagation of feature annotation.</text>
</comment>
<dbReference type="GO" id="GO:0006364">
    <property type="term" value="P:rRNA processing"/>
    <property type="evidence" value="ECO:0007669"/>
    <property type="project" value="UniProtKB-KW"/>
</dbReference>
<evidence type="ECO:0000256" key="5">
    <source>
        <dbReference type="ARBA" id="ARBA00022777"/>
    </source>
</evidence>
<dbReference type="Pfam" id="PF13238">
    <property type="entry name" value="AAA_18"/>
    <property type="match status" value="1"/>
</dbReference>
<feature type="compositionally biased region" description="Low complexity" evidence="8">
    <location>
        <begin position="9"/>
        <end position="18"/>
    </location>
</feature>
<accession>Q18F04</accession>
<feature type="binding site" evidence="7">
    <location>
        <position position="18"/>
    </location>
    <ligand>
        <name>ATP</name>
        <dbReference type="ChEBI" id="CHEBI:30616"/>
    </ligand>
</feature>
<feature type="binding site" evidence="7">
    <location>
        <position position="16"/>
    </location>
    <ligand>
        <name>ATP</name>
        <dbReference type="ChEBI" id="CHEBI:30616"/>
    </ligand>
</feature>
<dbReference type="EC" id="2.7.4.3" evidence="7"/>
<comment type="function">
    <text evidence="7">Broad-specificity nucleoside monophosphate (NMP) kinase that catalyzes the reversible transfer of the terminal phosphate group between nucleoside triphosphates and monophosphates. Has also ATPase activity. Involved in the late maturation steps of the 30S ribosomal particles, specifically 16S rRNA maturation. While NMP activity is not required for ribosome maturation, ATPase activity is. Associates transiently with small ribosomal subunit protein uS11. ATP hydrolysis breaks the interaction with uS11. May temporarily remove uS11 from the ribosome to enable a conformational change of the ribosomal RNA that is needed for the final maturation step of the small ribosomal subunit.</text>
</comment>
<dbReference type="PANTHER" id="PTHR12595:SF0">
    <property type="entry name" value="ADENYLATE KINASE ISOENZYME 6"/>
    <property type="match status" value="1"/>
</dbReference>
<keyword evidence="2 7" id="KW-0698">rRNA processing</keyword>
<dbReference type="GO" id="GO:0042274">
    <property type="term" value="P:ribosomal small subunit biogenesis"/>
    <property type="evidence" value="ECO:0007669"/>
    <property type="project" value="UniProtKB-UniRule"/>
</dbReference>
<evidence type="ECO:0000313" key="9">
    <source>
        <dbReference type="EMBL" id="CAJ53460.1"/>
    </source>
</evidence>
<dbReference type="GeneID" id="4193426"/>